<accession>A0ACA9KBQ5</accession>
<dbReference type="EMBL" id="CAJVPU010000838">
    <property type="protein sequence ID" value="CAG8463702.1"/>
    <property type="molecule type" value="Genomic_DNA"/>
</dbReference>
<keyword evidence="2" id="KW-1185">Reference proteome</keyword>
<dbReference type="Proteomes" id="UP000789702">
    <property type="component" value="Unassembled WGS sequence"/>
</dbReference>
<evidence type="ECO:0000313" key="2">
    <source>
        <dbReference type="Proteomes" id="UP000789702"/>
    </source>
</evidence>
<comment type="caution">
    <text evidence="1">The sequence shown here is derived from an EMBL/GenBank/DDBJ whole genome shotgun (WGS) entry which is preliminary data.</text>
</comment>
<proteinExistence type="predicted"/>
<reference evidence="1" key="1">
    <citation type="submission" date="2021-06" db="EMBL/GenBank/DDBJ databases">
        <authorList>
            <person name="Kallberg Y."/>
            <person name="Tangrot J."/>
            <person name="Rosling A."/>
        </authorList>
    </citation>
    <scope>NUCLEOTIDE SEQUENCE</scope>
    <source>
        <strain evidence="1">IL203A</strain>
    </source>
</reference>
<organism evidence="1 2">
    <name type="scientific">Dentiscutata heterogama</name>
    <dbReference type="NCBI Taxonomy" id="1316150"/>
    <lineage>
        <taxon>Eukaryota</taxon>
        <taxon>Fungi</taxon>
        <taxon>Fungi incertae sedis</taxon>
        <taxon>Mucoromycota</taxon>
        <taxon>Glomeromycotina</taxon>
        <taxon>Glomeromycetes</taxon>
        <taxon>Diversisporales</taxon>
        <taxon>Gigasporaceae</taxon>
        <taxon>Dentiscutata</taxon>
    </lineage>
</organism>
<gene>
    <name evidence="1" type="ORF">DHETER_LOCUS1399</name>
</gene>
<evidence type="ECO:0000313" key="1">
    <source>
        <dbReference type="EMBL" id="CAG8463702.1"/>
    </source>
</evidence>
<protein>
    <submittedName>
        <fullName evidence="1">775_t:CDS:1</fullName>
    </submittedName>
</protein>
<name>A0ACA9KBQ5_9GLOM</name>
<sequence length="93" mass="10930">MGIFKWNAPFKSLNGKDEIAFRIFRGEREKPVKNASEPYVQSYTCCWDDDPNKRPYTKELKEKPETFIFNLNIDKHEQSIICKPIRSGNYGPD</sequence>